<dbReference type="InterPro" id="IPR051469">
    <property type="entry name" value="FliN/MopA/SpaO"/>
</dbReference>
<dbReference type="AlphaFoldDB" id="A0A4V3HHF9"/>
<dbReference type="SUPFAM" id="SSF101801">
    <property type="entry name" value="Surface presentation of antigens (SPOA)"/>
    <property type="match status" value="1"/>
</dbReference>
<dbReference type="Gene3D" id="2.30.330.10">
    <property type="entry name" value="SpoA-like"/>
    <property type="match status" value="1"/>
</dbReference>
<evidence type="ECO:0000256" key="2">
    <source>
        <dbReference type="ARBA" id="ARBA00009226"/>
    </source>
</evidence>
<name>A0A4V3HHF9_9BACT</name>
<dbReference type="GO" id="GO:0009425">
    <property type="term" value="C:bacterial-type flagellum basal body"/>
    <property type="evidence" value="ECO:0007669"/>
    <property type="project" value="InterPro"/>
</dbReference>
<dbReference type="Proteomes" id="UP000295066">
    <property type="component" value="Unassembled WGS sequence"/>
</dbReference>
<dbReference type="Gene3D" id="3.40.1550.10">
    <property type="entry name" value="CheC-like"/>
    <property type="match status" value="1"/>
</dbReference>
<dbReference type="RefSeq" id="WP_133955441.1">
    <property type="nucleotide sequence ID" value="NZ_SORI01000001.1"/>
</dbReference>
<dbReference type="GO" id="GO:0003774">
    <property type="term" value="F:cytoskeletal motor activity"/>
    <property type="evidence" value="ECO:0007669"/>
    <property type="project" value="InterPro"/>
</dbReference>
<dbReference type="NCBIfam" id="TIGR02480">
    <property type="entry name" value="fliN"/>
    <property type="match status" value="1"/>
</dbReference>
<dbReference type="NCBIfam" id="NF005995">
    <property type="entry name" value="PRK08119.1"/>
    <property type="match status" value="1"/>
</dbReference>
<dbReference type="InterPro" id="IPR012826">
    <property type="entry name" value="FliN"/>
</dbReference>
<keyword evidence="9" id="KW-0969">Cilium</keyword>
<reference evidence="9 10" key="1">
    <citation type="submission" date="2019-03" db="EMBL/GenBank/DDBJ databases">
        <title>Genomic Encyclopedia of Type Strains, Phase IV (KMG-IV): sequencing the most valuable type-strain genomes for metagenomic binning, comparative biology and taxonomic classification.</title>
        <authorList>
            <person name="Goeker M."/>
        </authorList>
    </citation>
    <scope>NUCLEOTIDE SEQUENCE [LARGE SCALE GENOMIC DNA]</scope>
    <source>
        <strain evidence="9 10">DSM 25964</strain>
    </source>
</reference>
<evidence type="ECO:0000313" key="10">
    <source>
        <dbReference type="Proteomes" id="UP000295066"/>
    </source>
</evidence>
<dbReference type="InterPro" id="IPR001172">
    <property type="entry name" value="FliN_T3SS_HrcQb"/>
</dbReference>
<evidence type="ECO:0000256" key="5">
    <source>
        <dbReference type="ARBA" id="ARBA00022779"/>
    </source>
</evidence>
<keyword evidence="10" id="KW-1185">Reference proteome</keyword>
<feature type="region of interest" description="Disordered" evidence="7">
    <location>
        <begin position="228"/>
        <end position="273"/>
    </location>
</feature>
<keyword evidence="5" id="KW-0283">Flagellar rotation</keyword>
<feature type="compositionally biased region" description="Low complexity" evidence="7">
    <location>
        <begin position="234"/>
        <end position="255"/>
    </location>
</feature>
<evidence type="ECO:0000259" key="8">
    <source>
        <dbReference type="Pfam" id="PF01052"/>
    </source>
</evidence>
<accession>A0A4V3HHF9</accession>
<evidence type="ECO:0000256" key="6">
    <source>
        <dbReference type="ARBA" id="ARBA00023136"/>
    </source>
</evidence>
<evidence type="ECO:0000256" key="7">
    <source>
        <dbReference type="SAM" id="MobiDB-lite"/>
    </source>
</evidence>
<dbReference type="InterPro" id="IPR001543">
    <property type="entry name" value="FliN-like_C"/>
</dbReference>
<dbReference type="GO" id="GO:0071973">
    <property type="term" value="P:bacterial-type flagellum-dependent cell motility"/>
    <property type="evidence" value="ECO:0007669"/>
    <property type="project" value="InterPro"/>
</dbReference>
<evidence type="ECO:0000256" key="4">
    <source>
        <dbReference type="ARBA" id="ARBA00022500"/>
    </source>
</evidence>
<dbReference type="PANTHER" id="PTHR43484:SF1">
    <property type="entry name" value="FLAGELLAR MOTOR SWITCH PROTEIN FLIN"/>
    <property type="match status" value="1"/>
</dbReference>
<keyword evidence="3" id="KW-1003">Cell membrane</keyword>
<keyword evidence="9" id="KW-0966">Cell projection</keyword>
<comment type="caution">
    <text evidence="9">The sequence shown here is derived from an EMBL/GenBank/DDBJ whole genome shotgun (WGS) entry which is preliminary data.</text>
</comment>
<evidence type="ECO:0000256" key="1">
    <source>
        <dbReference type="ARBA" id="ARBA00004413"/>
    </source>
</evidence>
<sequence>MIDELLSQDEINALLSGADFGGDGGAGKNEGGISPEQRSILDDLAGIFSTSASSVYGMLAGKEVTALVRETAVLSQRDFIARPEGAAFAFRVTCGGLNDAPLVLVITERGALTLADLMMGGEGKDLPEEAGELYLNAAQEGLSQVVGAAFTSVSGMLGGKRLIPENISSALEPVDWLPFPARSPEEAAWTISAVVSIEGLGDFPLWVLLPLGTATALADEVRELVDGKEKKEAPAAAKVPSAGPKPAQAAPQGASRMDTSAPEADHPSFGNVYDQSSVDVRPAEFVPLVQKPGTGYGSSRIDLVADIPVRVTVELGRTRKNISDILNMTPGSVIELDKMAGEPVDILVNGKLVAKGEVVVIDENFGVRITEIVSSAGRVHSL</sequence>
<evidence type="ECO:0000256" key="3">
    <source>
        <dbReference type="ARBA" id="ARBA00022475"/>
    </source>
</evidence>
<dbReference type="SUPFAM" id="SSF103039">
    <property type="entry name" value="CheC-like"/>
    <property type="match status" value="1"/>
</dbReference>
<keyword evidence="9" id="KW-0282">Flagellum</keyword>
<dbReference type="Pfam" id="PF01052">
    <property type="entry name" value="FliMN_C"/>
    <property type="match status" value="1"/>
</dbReference>
<comment type="similarity">
    <text evidence="2">Belongs to the FliN/MopA/SpaO family.</text>
</comment>
<dbReference type="GO" id="GO:0005886">
    <property type="term" value="C:plasma membrane"/>
    <property type="evidence" value="ECO:0007669"/>
    <property type="project" value="UniProtKB-SubCell"/>
</dbReference>
<keyword evidence="6" id="KW-0472">Membrane</keyword>
<feature type="domain" description="Flagellar motor switch protein FliN-like C-terminal" evidence="8">
    <location>
        <begin position="303"/>
        <end position="373"/>
    </location>
</feature>
<organism evidence="9 10">
    <name type="scientific">Aminivibrio pyruvatiphilus</name>
    <dbReference type="NCBI Taxonomy" id="1005740"/>
    <lineage>
        <taxon>Bacteria</taxon>
        <taxon>Thermotogati</taxon>
        <taxon>Synergistota</taxon>
        <taxon>Synergistia</taxon>
        <taxon>Synergistales</taxon>
        <taxon>Aminobacteriaceae</taxon>
        <taxon>Aminivibrio</taxon>
    </lineage>
</organism>
<dbReference type="InterPro" id="IPR028976">
    <property type="entry name" value="CheC-like_sf"/>
</dbReference>
<dbReference type="GO" id="GO:0006935">
    <property type="term" value="P:chemotaxis"/>
    <property type="evidence" value="ECO:0007669"/>
    <property type="project" value="UniProtKB-KW"/>
</dbReference>
<dbReference type="EMBL" id="SORI01000001">
    <property type="protein sequence ID" value="TDY65061.1"/>
    <property type="molecule type" value="Genomic_DNA"/>
</dbReference>
<proteinExistence type="inferred from homology"/>
<comment type="subcellular location">
    <subcellularLocation>
        <location evidence="1">Cell membrane</location>
        <topology evidence="1">Peripheral membrane protein</topology>
        <orientation evidence="1">Cytoplasmic side</orientation>
    </subcellularLocation>
</comment>
<gene>
    <name evidence="9" type="ORF">C8D99_101208</name>
</gene>
<dbReference type="InterPro" id="IPR036429">
    <property type="entry name" value="SpoA-like_sf"/>
</dbReference>
<dbReference type="OrthoDB" id="9773459at2"/>
<evidence type="ECO:0000313" key="9">
    <source>
        <dbReference type="EMBL" id="TDY65061.1"/>
    </source>
</evidence>
<dbReference type="PRINTS" id="PR00956">
    <property type="entry name" value="FLGMOTORFLIN"/>
</dbReference>
<dbReference type="PANTHER" id="PTHR43484">
    <property type="match status" value="1"/>
</dbReference>
<keyword evidence="4" id="KW-0145">Chemotaxis</keyword>
<protein>
    <submittedName>
        <fullName evidence="9">Flagellar motor switch protein FliN/FliY</fullName>
    </submittedName>
</protein>